<sequence length="360" mass="38317">MRRSAATGAALCTIAAIHPMPACTPGIEPDHDRWSAEPAASSLGRATQRASGYGWKAVRMNDFSRDEMVDVLWEHPEKSLAAIWLMEGTQLVAPGPVIPGPIGQGWEAVNAGDVNSDGMADVLWRNIDQNLVAIWLMEGSQLLSPGPIIPGPLGQGWKVVGVSDLNRDGMGDVIWNNKDQNLLTTWMMDGPQLLAPGPIIPGPLGQGWVARGARDFDRDGMADVLWENTEQSLIAVWLMDGVQLLAPGPVIPGLGGGFHVVTARDYNADGMADVLWNDTEQNLMAVWLMEGSTLVISAGPVIPGPPGRGWKACPAADSNFDGMADVLWYATGTNQAAVWLMNGTQLLAPGPVFLGPYDGG</sequence>
<dbReference type="Pfam" id="PF13517">
    <property type="entry name" value="FG-GAP_3"/>
    <property type="match status" value="2"/>
</dbReference>
<reference evidence="2 3" key="1">
    <citation type="journal article" date="2007" name="Nat. Biotechnol.">
        <title>Complete genome sequence of the myxobacterium Sorangium cellulosum.</title>
        <authorList>
            <person name="Schneiker S."/>
            <person name="Perlova O."/>
            <person name="Kaiser O."/>
            <person name="Gerth K."/>
            <person name="Alici A."/>
            <person name="Altmeyer M.O."/>
            <person name="Bartels D."/>
            <person name="Bekel T."/>
            <person name="Beyer S."/>
            <person name="Bode E."/>
            <person name="Bode H.B."/>
            <person name="Bolten C.J."/>
            <person name="Choudhuri J.V."/>
            <person name="Doss S."/>
            <person name="Elnakady Y.A."/>
            <person name="Frank B."/>
            <person name="Gaigalat L."/>
            <person name="Goesmann A."/>
            <person name="Groeger C."/>
            <person name="Gross F."/>
            <person name="Jelsbak L."/>
            <person name="Jelsbak L."/>
            <person name="Kalinowski J."/>
            <person name="Kegler C."/>
            <person name="Knauber T."/>
            <person name="Konietzny S."/>
            <person name="Kopp M."/>
            <person name="Krause L."/>
            <person name="Krug D."/>
            <person name="Linke B."/>
            <person name="Mahmud T."/>
            <person name="Martinez-Arias R."/>
            <person name="McHardy A.C."/>
            <person name="Merai M."/>
            <person name="Meyer F."/>
            <person name="Mormann S."/>
            <person name="Munoz-Dorado J."/>
            <person name="Perez J."/>
            <person name="Pradella S."/>
            <person name="Rachid S."/>
            <person name="Raddatz G."/>
            <person name="Rosenau F."/>
            <person name="Rueckert C."/>
            <person name="Sasse F."/>
            <person name="Scharfe M."/>
            <person name="Schuster S.C."/>
            <person name="Suen G."/>
            <person name="Treuner-Lange A."/>
            <person name="Velicer G.J."/>
            <person name="Vorholter F.-J."/>
            <person name="Weissman K.J."/>
            <person name="Welch R.D."/>
            <person name="Wenzel S.C."/>
            <person name="Whitworth D.E."/>
            <person name="Wilhelm S."/>
            <person name="Wittmann C."/>
            <person name="Bloecker H."/>
            <person name="Puehler A."/>
            <person name="Mueller R."/>
        </authorList>
    </citation>
    <scope>NUCLEOTIDE SEQUENCE [LARGE SCALE GENOMIC DNA]</scope>
    <source>
        <strain evidence="3">So ce56</strain>
    </source>
</reference>
<dbReference type="KEGG" id="scl:sce8400"/>
<dbReference type="STRING" id="448385.sce8400"/>
<dbReference type="SUPFAM" id="SSF69318">
    <property type="entry name" value="Integrin alpha N-terminal domain"/>
    <property type="match status" value="2"/>
</dbReference>
<name>A9FTV9_SORC5</name>
<evidence type="ECO:0000313" key="3">
    <source>
        <dbReference type="Proteomes" id="UP000002139"/>
    </source>
</evidence>
<gene>
    <name evidence="2" type="ordered locus">sce8400</name>
</gene>
<dbReference type="EMBL" id="AM746676">
    <property type="protein sequence ID" value="CAN98570.1"/>
    <property type="molecule type" value="Genomic_DNA"/>
</dbReference>
<evidence type="ECO:0000313" key="2">
    <source>
        <dbReference type="EMBL" id="CAN98570.1"/>
    </source>
</evidence>
<evidence type="ECO:0000256" key="1">
    <source>
        <dbReference type="ARBA" id="ARBA00022729"/>
    </source>
</evidence>
<dbReference type="PANTHER" id="PTHR46580:SF2">
    <property type="entry name" value="MAM DOMAIN-CONTAINING PROTEIN"/>
    <property type="match status" value="1"/>
</dbReference>
<dbReference type="Gene3D" id="2.130.10.130">
    <property type="entry name" value="Integrin alpha, N-terminal"/>
    <property type="match status" value="1"/>
</dbReference>
<keyword evidence="1" id="KW-0732">Signal</keyword>
<dbReference type="PANTHER" id="PTHR46580">
    <property type="entry name" value="SENSOR KINASE-RELATED"/>
    <property type="match status" value="1"/>
</dbReference>
<proteinExistence type="predicted"/>
<evidence type="ECO:0008006" key="4">
    <source>
        <dbReference type="Google" id="ProtNLM"/>
    </source>
</evidence>
<dbReference type="InterPro" id="IPR028994">
    <property type="entry name" value="Integrin_alpha_N"/>
</dbReference>
<dbReference type="InterPro" id="IPR013517">
    <property type="entry name" value="FG-GAP"/>
</dbReference>
<dbReference type="BioCyc" id="SCEL448385:SCE_RS43025-MONOMER"/>
<dbReference type="AlphaFoldDB" id="A9FTV9"/>
<dbReference type="Proteomes" id="UP000002139">
    <property type="component" value="Chromosome"/>
</dbReference>
<dbReference type="HOGENOM" id="CLU_771387_0_0_7"/>
<organism evidence="2 3">
    <name type="scientific">Sorangium cellulosum (strain So ce56)</name>
    <name type="common">Polyangium cellulosum (strain So ce56)</name>
    <dbReference type="NCBI Taxonomy" id="448385"/>
    <lineage>
        <taxon>Bacteria</taxon>
        <taxon>Pseudomonadati</taxon>
        <taxon>Myxococcota</taxon>
        <taxon>Polyangia</taxon>
        <taxon>Polyangiales</taxon>
        <taxon>Polyangiaceae</taxon>
        <taxon>Sorangium</taxon>
    </lineage>
</organism>
<protein>
    <recommendedName>
        <fullName evidence="4">VCBS repeat-containing protein</fullName>
    </recommendedName>
</protein>
<keyword evidence="3" id="KW-1185">Reference proteome</keyword>
<dbReference type="eggNOG" id="COG0823">
    <property type="taxonomic scope" value="Bacteria"/>
</dbReference>
<accession>A9FTV9</accession>